<proteinExistence type="predicted"/>
<dbReference type="PANTHER" id="PTHR11365">
    <property type="entry name" value="5-OXOPROLINASE RELATED"/>
    <property type="match status" value="1"/>
</dbReference>
<evidence type="ECO:0000313" key="3">
    <source>
        <dbReference type="Proteomes" id="UP001620295"/>
    </source>
</evidence>
<dbReference type="RefSeq" id="WP_404747033.1">
    <property type="nucleotide sequence ID" value="NZ_JBJDQH010000007.1"/>
</dbReference>
<feature type="domain" description="Hydantoinase A/oxoprolinase" evidence="1">
    <location>
        <begin position="192"/>
        <end position="294"/>
    </location>
</feature>
<dbReference type="EMBL" id="JBJDQH010000007">
    <property type="protein sequence ID" value="MFK4267762.1"/>
    <property type="molecule type" value="Genomic_DNA"/>
</dbReference>
<sequence>MKLGIDLGRATCAAVLVAGSGRVAAQAVVDSAPGTAGSLRRALAALGPLPAPVDSVALVTDFARQPPPPPPRQPSWLRRVAVLRIAPASHPALAPLADWPTAARTAVGALSAVVTGGSAVTGRPLAPLDRTAVAAFAGRARQAGVSAFAVCAAGAPARPAPELDAAAVIADAVPGAAISLSHEIGSAGLRERENATALNAALGGWAADLAADSSRALRAAGLTSPVFFARDDGGLVSAEYFRRHPVIATAPATACAARGAAARTGLARAVVVDAGARSVRCLALGDGEPERSARPVPGPLGVLTHLGSPEIHEVRPGPPGAPEGTPAEAAEAARLIAGQLARMPDAEPLYTGGGAESVGAPPADPALRAARLTDAARFAATADCRVGFEQIVAAAGRSELDRLLTAARDHTLSRAVAAGAAPLTVRIESMAHAPVAYLPAGVHRVTVRAVGRPLVGGPV</sequence>
<evidence type="ECO:0000313" key="2">
    <source>
        <dbReference type="EMBL" id="MFK4267762.1"/>
    </source>
</evidence>
<accession>A0ABW8LPF7</accession>
<name>A0ABW8LPF7_9ACTN</name>
<dbReference type="InterPro" id="IPR002821">
    <property type="entry name" value="Hydantoinase_A"/>
</dbReference>
<keyword evidence="3" id="KW-1185">Reference proteome</keyword>
<comment type="caution">
    <text evidence="2">The sequence shown here is derived from an EMBL/GenBank/DDBJ whole genome shotgun (WGS) entry which is preliminary data.</text>
</comment>
<evidence type="ECO:0000259" key="1">
    <source>
        <dbReference type="Pfam" id="PF01968"/>
    </source>
</evidence>
<gene>
    <name evidence="2" type="ORF">ACI2L5_22910</name>
</gene>
<dbReference type="InterPro" id="IPR045079">
    <property type="entry name" value="Oxoprolinase-like"/>
</dbReference>
<dbReference type="Proteomes" id="UP001620295">
    <property type="component" value="Unassembled WGS sequence"/>
</dbReference>
<organism evidence="2 3">
    <name type="scientific">Streptomyces milbemycinicus</name>
    <dbReference type="NCBI Taxonomy" id="476552"/>
    <lineage>
        <taxon>Bacteria</taxon>
        <taxon>Bacillati</taxon>
        <taxon>Actinomycetota</taxon>
        <taxon>Actinomycetes</taxon>
        <taxon>Kitasatosporales</taxon>
        <taxon>Streptomycetaceae</taxon>
        <taxon>Streptomyces</taxon>
    </lineage>
</organism>
<reference evidence="2 3" key="1">
    <citation type="submission" date="2024-11" db="EMBL/GenBank/DDBJ databases">
        <title>The Natural Products Discovery Center: Release of the First 8490 Sequenced Strains for Exploring Actinobacteria Biosynthetic Diversity.</title>
        <authorList>
            <person name="Kalkreuter E."/>
            <person name="Kautsar S.A."/>
            <person name="Yang D."/>
            <person name="Bader C.D."/>
            <person name="Teijaro C.N."/>
            <person name="Fluegel L."/>
            <person name="Davis C.M."/>
            <person name="Simpson J.R."/>
            <person name="Lauterbach L."/>
            <person name="Steele A.D."/>
            <person name="Gui C."/>
            <person name="Meng S."/>
            <person name="Li G."/>
            <person name="Viehrig K."/>
            <person name="Ye F."/>
            <person name="Su P."/>
            <person name="Kiefer A.F."/>
            <person name="Nichols A."/>
            <person name="Cepeda A.J."/>
            <person name="Yan W."/>
            <person name="Fan B."/>
            <person name="Jiang Y."/>
            <person name="Adhikari A."/>
            <person name="Zheng C.-J."/>
            <person name="Schuster L."/>
            <person name="Cowan T.M."/>
            <person name="Smanski M.J."/>
            <person name="Chevrette M.G."/>
            <person name="De Carvalho L.P.S."/>
            <person name="Shen B."/>
        </authorList>
    </citation>
    <scope>NUCLEOTIDE SEQUENCE [LARGE SCALE GENOMIC DNA]</scope>
    <source>
        <strain evidence="2 3">NPDC020863</strain>
    </source>
</reference>
<dbReference type="Pfam" id="PF01968">
    <property type="entry name" value="Hydantoinase_A"/>
    <property type="match status" value="1"/>
</dbReference>
<protein>
    <submittedName>
        <fullName evidence="2">Hydantoinase/oxoprolinase family protein</fullName>
    </submittedName>
</protein>